<sequence>MSAKQLMPNQHVPLHFLYGRNDCCLCNHQIQLKIERQKNKQLQKALKKTLPYAEGYDPAEYGGEEPTQEADIKFARDILEEK</sequence>
<name>A0A0F9ATT8_9ZZZZ</name>
<organism evidence="1">
    <name type="scientific">marine sediment metagenome</name>
    <dbReference type="NCBI Taxonomy" id="412755"/>
    <lineage>
        <taxon>unclassified sequences</taxon>
        <taxon>metagenomes</taxon>
        <taxon>ecological metagenomes</taxon>
    </lineage>
</organism>
<protein>
    <submittedName>
        <fullName evidence="1">Uncharacterized protein</fullName>
    </submittedName>
</protein>
<proteinExistence type="predicted"/>
<comment type="caution">
    <text evidence="1">The sequence shown here is derived from an EMBL/GenBank/DDBJ whole genome shotgun (WGS) entry which is preliminary data.</text>
</comment>
<reference evidence="1" key="1">
    <citation type="journal article" date="2015" name="Nature">
        <title>Complex archaea that bridge the gap between prokaryotes and eukaryotes.</title>
        <authorList>
            <person name="Spang A."/>
            <person name="Saw J.H."/>
            <person name="Jorgensen S.L."/>
            <person name="Zaremba-Niedzwiedzka K."/>
            <person name="Martijn J."/>
            <person name="Lind A.E."/>
            <person name="van Eijk R."/>
            <person name="Schleper C."/>
            <person name="Guy L."/>
            <person name="Ettema T.J."/>
        </authorList>
    </citation>
    <scope>NUCLEOTIDE SEQUENCE</scope>
</reference>
<evidence type="ECO:0000313" key="1">
    <source>
        <dbReference type="EMBL" id="KKL13009.1"/>
    </source>
</evidence>
<accession>A0A0F9ATT8</accession>
<dbReference type="EMBL" id="LAZR01041035">
    <property type="protein sequence ID" value="KKL13009.1"/>
    <property type="molecule type" value="Genomic_DNA"/>
</dbReference>
<gene>
    <name evidence="1" type="ORF">LCGC14_2530070</name>
</gene>
<dbReference type="AlphaFoldDB" id="A0A0F9ATT8"/>